<dbReference type="RefSeq" id="WP_188431847.1">
    <property type="nucleotide sequence ID" value="NZ_BMEX01000004.1"/>
</dbReference>
<feature type="transmembrane region" description="Helical" evidence="1">
    <location>
        <begin position="65"/>
        <end position="82"/>
    </location>
</feature>
<evidence type="ECO:0000256" key="1">
    <source>
        <dbReference type="SAM" id="Phobius"/>
    </source>
</evidence>
<dbReference type="Pfam" id="PF09925">
    <property type="entry name" value="DUF2157"/>
    <property type="match status" value="1"/>
</dbReference>
<sequence length="111" mass="12793">MSQRWLRREGEKWVREGIISENQWKQILSRKGEERSHWLPVLSGILVGLGILSFVASNWDGIPPLMRLWILVISMGGFYIAGEIRTRKGFLHTGGRERNFRSSSRLCTSHA</sequence>
<accession>A0ABQ1GIS7</accession>
<proteinExistence type="predicted"/>
<evidence type="ECO:0000259" key="2">
    <source>
        <dbReference type="Pfam" id="PF09925"/>
    </source>
</evidence>
<reference evidence="4" key="1">
    <citation type="journal article" date="2019" name="Int. J. Syst. Evol. Microbiol.">
        <title>The Global Catalogue of Microorganisms (GCM) 10K type strain sequencing project: providing services to taxonomists for standard genome sequencing and annotation.</title>
        <authorList>
            <consortium name="The Broad Institute Genomics Platform"/>
            <consortium name="The Broad Institute Genome Sequencing Center for Infectious Disease"/>
            <person name="Wu L."/>
            <person name="Ma J."/>
        </authorList>
    </citation>
    <scope>NUCLEOTIDE SEQUENCE [LARGE SCALE GENOMIC DNA]</scope>
    <source>
        <strain evidence="4">CGMCC 1.12404</strain>
    </source>
</reference>
<keyword evidence="1" id="KW-0472">Membrane</keyword>
<dbReference type="InterPro" id="IPR018677">
    <property type="entry name" value="DUF2157"/>
</dbReference>
<feature type="transmembrane region" description="Helical" evidence="1">
    <location>
        <begin position="38"/>
        <end position="59"/>
    </location>
</feature>
<organism evidence="3 4">
    <name type="scientific">Kroppenstedtia guangzhouensis</name>
    <dbReference type="NCBI Taxonomy" id="1274356"/>
    <lineage>
        <taxon>Bacteria</taxon>
        <taxon>Bacillati</taxon>
        <taxon>Bacillota</taxon>
        <taxon>Bacilli</taxon>
        <taxon>Bacillales</taxon>
        <taxon>Thermoactinomycetaceae</taxon>
        <taxon>Kroppenstedtia</taxon>
    </lineage>
</organism>
<evidence type="ECO:0000313" key="3">
    <source>
        <dbReference type="EMBL" id="GGA44451.1"/>
    </source>
</evidence>
<keyword evidence="1" id="KW-0812">Transmembrane</keyword>
<dbReference type="EMBL" id="BMEX01000004">
    <property type="protein sequence ID" value="GGA44451.1"/>
    <property type="molecule type" value="Genomic_DNA"/>
</dbReference>
<protein>
    <recommendedName>
        <fullName evidence="2">DUF2157 domain-containing protein</fullName>
    </recommendedName>
</protein>
<feature type="domain" description="DUF2157" evidence="2">
    <location>
        <begin position="11"/>
        <end position="95"/>
    </location>
</feature>
<keyword evidence="1" id="KW-1133">Transmembrane helix</keyword>
<comment type="caution">
    <text evidence="3">The sequence shown here is derived from an EMBL/GenBank/DDBJ whole genome shotgun (WGS) entry which is preliminary data.</text>
</comment>
<name>A0ABQ1GIS7_9BACL</name>
<gene>
    <name evidence="3" type="ORF">GCM10007416_17000</name>
</gene>
<evidence type="ECO:0000313" key="4">
    <source>
        <dbReference type="Proteomes" id="UP000617979"/>
    </source>
</evidence>
<dbReference type="Proteomes" id="UP000617979">
    <property type="component" value="Unassembled WGS sequence"/>
</dbReference>
<keyword evidence="4" id="KW-1185">Reference proteome</keyword>